<feature type="non-terminal residue" evidence="1">
    <location>
        <position position="46"/>
    </location>
</feature>
<evidence type="ECO:0000313" key="1">
    <source>
        <dbReference type="EMBL" id="MCI44283.1"/>
    </source>
</evidence>
<proteinExistence type="predicted"/>
<dbReference type="AlphaFoldDB" id="A0A392S5R0"/>
<organism evidence="1 2">
    <name type="scientific">Trifolium medium</name>
    <dbReference type="NCBI Taxonomy" id="97028"/>
    <lineage>
        <taxon>Eukaryota</taxon>
        <taxon>Viridiplantae</taxon>
        <taxon>Streptophyta</taxon>
        <taxon>Embryophyta</taxon>
        <taxon>Tracheophyta</taxon>
        <taxon>Spermatophyta</taxon>
        <taxon>Magnoliopsida</taxon>
        <taxon>eudicotyledons</taxon>
        <taxon>Gunneridae</taxon>
        <taxon>Pentapetalae</taxon>
        <taxon>rosids</taxon>
        <taxon>fabids</taxon>
        <taxon>Fabales</taxon>
        <taxon>Fabaceae</taxon>
        <taxon>Papilionoideae</taxon>
        <taxon>50 kb inversion clade</taxon>
        <taxon>NPAAA clade</taxon>
        <taxon>Hologalegina</taxon>
        <taxon>IRL clade</taxon>
        <taxon>Trifolieae</taxon>
        <taxon>Trifolium</taxon>
    </lineage>
</organism>
<evidence type="ECO:0000313" key="2">
    <source>
        <dbReference type="Proteomes" id="UP000265520"/>
    </source>
</evidence>
<dbReference type="EMBL" id="LXQA010328543">
    <property type="protein sequence ID" value="MCI44283.1"/>
    <property type="molecule type" value="Genomic_DNA"/>
</dbReference>
<comment type="caution">
    <text evidence="1">The sequence shown here is derived from an EMBL/GenBank/DDBJ whole genome shotgun (WGS) entry which is preliminary data.</text>
</comment>
<dbReference type="Proteomes" id="UP000265520">
    <property type="component" value="Unassembled WGS sequence"/>
</dbReference>
<keyword evidence="2" id="KW-1185">Reference proteome</keyword>
<sequence>MWTYGNPQPQEAEAWSLKAAISWLNDLGFSSIFKELDCKLVVDGIT</sequence>
<reference evidence="1 2" key="1">
    <citation type="journal article" date="2018" name="Front. Plant Sci.">
        <title>Red Clover (Trifolium pratense) and Zigzag Clover (T. medium) - A Picture of Genomic Similarities and Differences.</title>
        <authorList>
            <person name="Dluhosova J."/>
            <person name="Istvanek J."/>
            <person name="Nedelnik J."/>
            <person name="Repkova J."/>
        </authorList>
    </citation>
    <scope>NUCLEOTIDE SEQUENCE [LARGE SCALE GENOMIC DNA]</scope>
    <source>
        <strain evidence="2">cv. 10/8</strain>
        <tissue evidence="1">Leaf</tissue>
    </source>
</reference>
<name>A0A392S5R0_9FABA</name>
<protein>
    <submittedName>
        <fullName evidence="1">Uncharacterized protein</fullName>
    </submittedName>
</protein>
<accession>A0A392S5R0</accession>